<protein>
    <recommendedName>
        <fullName evidence="1">HNH nuclease domain-containing protein</fullName>
    </recommendedName>
</protein>
<dbReference type="Gene3D" id="3.40.50.300">
    <property type="entry name" value="P-loop containing nucleotide triphosphate hydrolases"/>
    <property type="match status" value="1"/>
</dbReference>
<accession>K8XTU3</accession>
<dbReference type="Proteomes" id="UP000035800">
    <property type="component" value="Chromosome II"/>
</dbReference>
<dbReference type="Pfam" id="PF01844">
    <property type="entry name" value="HNH"/>
    <property type="match status" value="1"/>
</dbReference>
<dbReference type="AlphaFoldDB" id="K8XTU3"/>
<evidence type="ECO:0000313" key="2">
    <source>
        <dbReference type="EMBL" id="EKT84884.1"/>
    </source>
</evidence>
<dbReference type="PANTHER" id="PTHR13696">
    <property type="entry name" value="P-LOOP CONTAINING NUCLEOSIDE TRIPHOSPHATE HYDROLASE"/>
    <property type="match status" value="1"/>
</dbReference>
<dbReference type="PATRIC" id="fig|758847.3.peg.4238"/>
<reference evidence="2 3" key="2">
    <citation type="journal article" date="2014" name="Emerg. Microbes Infect.">
        <title>Potential impact on kidney infection: a whole-genome analysis of Leptospira santarosai serovar Shermani.</title>
        <authorList>
            <person name="Chou L.F."/>
            <person name="Chen T.W."/>
            <person name="Ko Y.C."/>
            <person name="Pan M.J."/>
            <person name="Tian Y.C."/>
            <person name="Chiu C.H."/>
            <person name="Tang P."/>
            <person name="Hung C.C."/>
            <person name="Yang C.W."/>
        </authorList>
    </citation>
    <scope>NUCLEOTIDE SEQUENCE</scope>
    <source>
        <strain evidence="2 3">LT 821</strain>
    </source>
</reference>
<sequence>MNNKGYIPRRIQKLVYQEAGSKCIICSEDDVATLEIHHIDPRSMGGGNSLENLLLLCSNCHSKATYGEITQEKIYKAKIDSLYTLNQVSKSSKLLNLTDCVVVTIEKGGIGRSTLSILLSLEATKNGLNVLLVDATEIGFTSMSVLEDFDEYEESKDNIHMKYDEKISIEAFVKNTKYSNMDVLSLGVYARKFSIQFYTKKMQLIKKLRKITLDYDLVFLDVDRVPSEAKSLALILSNFALIPVEPNRQAIGALMRTFRILRKANEEKELLIETNLFSKIQIAGILLNKFKIFSKKERLYAIDLQNQLPDLLMKNYLSEDPRFPKFSEDFSILPEDNSIMTFQIKQMYKELIDNIKYAKKNNIIEQALSSD</sequence>
<dbReference type="CDD" id="cd00085">
    <property type="entry name" value="HNHc"/>
    <property type="match status" value="1"/>
</dbReference>
<dbReference type="SUPFAM" id="SSF52540">
    <property type="entry name" value="P-loop containing nucleoside triphosphate hydrolases"/>
    <property type="match status" value="1"/>
</dbReference>
<dbReference type="GeneID" id="29740198"/>
<feature type="domain" description="HNH nuclease" evidence="1">
    <location>
        <begin position="10"/>
        <end position="62"/>
    </location>
</feature>
<reference evidence="2 3" key="1">
    <citation type="journal article" date="2012" name="Gene">
        <title>Sequence of Leptospira santarosai serovar Shermani genome and prediction of virulence-associated genes.</title>
        <authorList>
            <person name="Chou L.F."/>
            <person name="Chen Y.T."/>
            <person name="Lu C.W."/>
            <person name="Ko Y.C."/>
            <person name="Tang C.Y."/>
            <person name="Pan M.J."/>
            <person name="Tian Y.C."/>
            <person name="Chiu C.H."/>
            <person name="Hung C.C."/>
            <person name="Yang C.W."/>
        </authorList>
    </citation>
    <scope>NUCLEOTIDE SEQUENCE [LARGE SCALE GENOMIC DNA]</scope>
    <source>
        <strain evidence="2">LT 821</strain>
    </source>
</reference>
<dbReference type="PANTHER" id="PTHR13696:SF96">
    <property type="entry name" value="COBQ_COBB_MIND_PARA NUCLEOTIDE BINDING DOMAIN-CONTAINING PROTEIN"/>
    <property type="match status" value="1"/>
</dbReference>
<dbReference type="InterPro" id="IPR027417">
    <property type="entry name" value="P-loop_NTPase"/>
</dbReference>
<dbReference type="GO" id="GO:0008270">
    <property type="term" value="F:zinc ion binding"/>
    <property type="evidence" value="ECO:0007669"/>
    <property type="project" value="InterPro"/>
</dbReference>
<dbReference type="KEGG" id="lst:LSS_20431"/>
<dbReference type="GO" id="GO:0003676">
    <property type="term" value="F:nucleic acid binding"/>
    <property type="evidence" value="ECO:0007669"/>
    <property type="project" value="InterPro"/>
</dbReference>
<organism evidence="2 3">
    <name type="scientific">Leptospira santarosai serovar Shermani str. LT 821</name>
    <dbReference type="NCBI Taxonomy" id="758847"/>
    <lineage>
        <taxon>Bacteria</taxon>
        <taxon>Pseudomonadati</taxon>
        <taxon>Spirochaetota</taxon>
        <taxon>Spirochaetia</taxon>
        <taxon>Leptospirales</taxon>
        <taxon>Leptospiraceae</taxon>
        <taxon>Leptospira</taxon>
    </lineage>
</organism>
<dbReference type="Pfam" id="PF13614">
    <property type="entry name" value="AAA_31"/>
    <property type="match status" value="1"/>
</dbReference>
<dbReference type="SMART" id="SM00507">
    <property type="entry name" value="HNHc"/>
    <property type="match status" value="1"/>
</dbReference>
<dbReference type="RefSeq" id="WP_004463291.1">
    <property type="nucleotide sequence ID" value="NZ_CP006695.1"/>
</dbReference>
<evidence type="ECO:0000259" key="1">
    <source>
        <dbReference type="SMART" id="SM00507"/>
    </source>
</evidence>
<dbReference type="Gene3D" id="1.10.30.50">
    <property type="match status" value="1"/>
</dbReference>
<dbReference type="InterPro" id="IPR025669">
    <property type="entry name" value="AAA_dom"/>
</dbReference>
<dbReference type="InterPro" id="IPR050678">
    <property type="entry name" value="DNA_Partitioning_ATPase"/>
</dbReference>
<gene>
    <name evidence="2" type="ORF">LSS_20431</name>
</gene>
<proteinExistence type="predicted"/>
<dbReference type="GO" id="GO:0004519">
    <property type="term" value="F:endonuclease activity"/>
    <property type="evidence" value="ECO:0007669"/>
    <property type="project" value="InterPro"/>
</dbReference>
<evidence type="ECO:0000313" key="3">
    <source>
        <dbReference type="Proteomes" id="UP000035800"/>
    </source>
</evidence>
<name>K8XTU3_9LEPT</name>
<dbReference type="InterPro" id="IPR003615">
    <property type="entry name" value="HNH_nuc"/>
</dbReference>
<dbReference type="InterPro" id="IPR002711">
    <property type="entry name" value="HNH"/>
</dbReference>
<dbReference type="EMBL" id="CP006695">
    <property type="protein sequence ID" value="EKT84884.1"/>
    <property type="molecule type" value="Genomic_DNA"/>
</dbReference>